<protein>
    <recommendedName>
        <fullName evidence="1">DUF7869 domain-containing protein</fullName>
    </recommendedName>
</protein>
<gene>
    <name evidence="2" type="ORF">AALO_G00007910</name>
</gene>
<dbReference type="Proteomes" id="UP000823561">
    <property type="component" value="Chromosome 1"/>
</dbReference>
<organism evidence="2 3">
    <name type="scientific">Alosa alosa</name>
    <name type="common">allis shad</name>
    <dbReference type="NCBI Taxonomy" id="278164"/>
    <lineage>
        <taxon>Eukaryota</taxon>
        <taxon>Metazoa</taxon>
        <taxon>Chordata</taxon>
        <taxon>Craniata</taxon>
        <taxon>Vertebrata</taxon>
        <taxon>Euteleostomi</taxon>
        <taxon>Actinopterygii</taxon>
        <taxon>Neopterygii</taxon>
        <taxon>Teleostei</taxon>
        <taxon>Clupei</taxon>
        <taxon>Clupeiformes</taxon>
        <taxon>Clupeoidei</taxon>
        <taxon>Clupeidae</taxon>
        <taxon>Alosa</taxon>
    </lineage>
</organism>
<dbReference type="PANTHER" id="PTHR34415">
    <property type="entry name" value="INTEGRASE CATALYTIC DOMAIN-CONTAINING PROTEIN"/>
    <property type="match status" value="1"/>
</dbReference>
<sequence length="309" mass="35669">MCTRCMSSLRLRAMLKQAIPSIILFSKEFNLGFGHPATDACADCAKYKIRITDPNLTDTEKRMESASFILHRRRVCVFYEMLGRVVEGHLTLCFDMIQNLVLPKTAIGQAYYSRQMYLYLFGVVVHQGENSCQSKDDVHLYVWQENEASKDSNMIASALNDCLKVQLQGKVSRSRGLRLFSDSCFGQNKNMSMVSMLMELRQLFPNLGIEHTFPVRGHSYLPADRVFGRIEQKIRKMDTILLPQEYHAILQQFGNVHVYGTDWDVFDYREASKDYVKAQRSFKISEARMLDLSTNKVCKDYLQWGVLFS</sequence>
<proteinExistence type="predicted"/>
<dbReference type="AlphaFoldDB" id="A0AAV6HIQ5"/>
<feature type="domain" description="DUF7869" evidence="1">
    <location>
        <begin position="114"/>
        <end position="286"/>
    </location>
</feature>
<evidence type="ECO:0000313" key="3">
    <source>
        <dbReference type="Proteomes" id="UP000823561"/>
    </source>
</evidence>
<name>A0AAV6HIQ5_9TELE</name>
<comment type="caution">
    <text evidence="2">The sequence shown here is derived from an EMBL/GenBank/DDBJ whole genome shotgun (WGS) entry which is preliminary data.</text>
</comment>
<dbReference type="PANTHER" id="PTHR34415:SF1">
    <property type="entry name" value="INTEGRASE CATALYTIC DOMAIN-CONTAINING PROTEIN"/>
    <property type="match status" value="1"/>
</dbReference>
<evidence type="ECO:0000259" key="1">
    <source>
        <dbReference type="Pfam" id="PF25273"/>
    </source>
</evidence>
<evidence type="ECO:0000313" key="2">
    <source>
        <dbReference type="EMBL" id="KAG5285826.1"/>
    </source>
</evidence>
<dbReference type="Pfam" id="PF25273">
    <property type="entry name" value="DUF7869"/>
    <property type="match status" value="1"/>
</dbReference>
<accession>A0AAV6HIQ5</accession>
<dbReference type="EMBL" id="JADWDJ010000001">
    <property type="protein sequence ID" value="KAG5285826.1"/>
    <property type="molecule type" value="Genomic_DNA"/>
</dbReference>
<reference evidence="2 3" key="1">
    <citation type="submission" date="2020-10" db="EMBL/GenBank/DDBJ databases">
        <title>Chromosome-scale genome assembly of the Allis shad, Alosa alosa.</title>
        <authorList>
            <person name="Margot Z."/>
            <person name="Christophe K."/>
            <person name="Cabau C."/>
            <person name="Louis A."/>
            <person name="Berthelot C."/>
            <person name="Parey E."/>
            <person name="Roest Crollius H."/>
            <person name="Montfort J."/>
            <person name="Robinson-Rechavi M."/>
            <person name="Bucao C."/>
            <person name="Bouchez O."/>
            <person name="Gislard M."/>
            <person name="Lluch J."/>
            <person name="Milhes M."/>
            <person name="Lampietro C."/>
            <person name="Lopez Roques C."/>
            <person name="Donnadieu C."/>
            <person name="Braasch I."/>
            <person name="Desvignes T."/>
            <person name="Postlethwait J."/>
            <person name="Bobe J."/>
            <person name="Guiguen Y."/>
        </authorList>
    </citation>
    <scope>NUCLEOTIDE SEQUENCE [LARGE SCALE GENOMIC DNA]</scope>
    <source>
        <strain evidence="2">M-15738</strain>
        <tissue evidence="2">Blood</tissue>
    </source>
</reference>
<keyword evidence="3" id="KW-1185">Reference proteome</keyword>
<dbReference type="InterPro" id="IPR057191">
    <property type="entry name" value="DUF7869"/>
</dbReference>